<feature type="region of interest" description="Disordered" evidence="1">
    <location>
        <begin position="45"/>
        <end position="76"/>
    </location>
</feature>
<dbReference type="Proteomes" id="UP001595075">
    <property type="component" value="Unassembled WGS sequence"/>
</dbReference>
<comment type="caution">
    <text evidence="2">The sequence shown here is derived from an EMBL/GenBank/DDBJ whole genome shotgun (WGS) entry which is preliminary data.</text>
</comment>
<evidence type="ECO:0000256" key="1">
    <source>
        <dbReference type="SAM" id="MobiDB-lite"/>
    </source>
</evidence>
<evidence type="ECO:0000313" key="3">
    <source>
        <dbReference type="Proteomes" id="UP001595075"/>
    </source>
</evidence>
<evidence type="ECO:0000313" key="2">
    <source>
        <dbReference type="EMBL" id="KAL2069485.1"/>
    </source>
</evidence>
<feature type="compositionally biased region" description="Low complexity" evidence="1">
    <location>
        <begin position="61"/>
        <end position="75"/>
    </location>
</feature>
<dbReference type="EMBL" id="JAZHXI010000007">
    <property type="protein sequence ID" value="KAL2069485.1"/>
    <property type="molecule type" value="Genomic_DNA"/>
</dbReference>
<proteinExistence type="predicted"/>
<organism evidence="2 3">
    <name type="scientific">Oculimacula yallundae</name>
    <dbReference type="NCBI Taxonomy" id="86028"/>
    <lineage>
        <taxon>Eukaryota</taxon>
        <taxon>Fungi</taxon>
        <taxon>Dikarya</taxon>
        <taxon>Ascomycota</taxon>
        <taxon>Pezizomycotina</taxon>
        <taxon>Leotiomycetes</taxon>
        <taxon>Helotiales</taxon>
        <taxon>Ploettnerulaceae</taxon>
        <taxon>Oculimacula</taxon>
    </lineage>
</organism>
<gene>
    <name evidence="2" type="ORF">VTL71DRAFT_14164</name>
</gene>
<reference evidence="2 3" key="1">
    <citation type="journal article" date="2024" name="Commun. Biol.">
        <title>Comparative genomic analysis of thermophilic fungi reveals convergent evolutionary adaptations and gene losses.</title>
        <authorList>
            <person name="Steindorff A.S."/>
            <person name="Aguilar-Pontes M.V."/>
            <person name="Robinson A.J."/>
            <person name="Andreopoulos B."/>
            <person name="LaButti K."/>
            <person name="Kuo A."/>
            <person name="Mondo S."/>
            <person name="Riley R."/>
            <person name="Otillar R."/>
            <person name="Haridas S."/>
            <person name="Lipzen A."/>
            <person name="Grimwood J."/>
            <person name="Schmutz J."/>
            <person name="Clum A."/>
            <person name="Reid I.D."/>
            <person name="Moisan M.C."/>
            <person name="Butler G."/>
            <person name="Nguyen T.T.M."/>
            <person name="Dewar K."/>
            <person name="Conant G."/>
            <person name="Drula E."/>
            <person name="Henrissat B."/>
            <person name="Hansel C."/>
            <person name="Singer S."/>
            <person name="Hutchinson M.I."/>
            <person name="de Vries R.P."/>
            <person name="Natvig D.O."/>
            <person name="Powell A.J."/>
            <person name="Tsang A."/>
            <person name="Grigoriev I.V."/>
        </authorList>
    </citation>
    <scope>NUCLEOTIDE SEQUENCE [LARGE SCALE GENOMIC DNA]</scope>
    <source>
        <strain evidence="2 3">CBS 494.80</strain>
    </source>
</reference>
<protein>
    <submittedName>
        <fullName evidence="2">Uncharacterized protein</fullName>
    </submittedName>
</protein>
<accession>A0ABR4CHP9</accession>
<keyword evidence="3" id="KW-1185">Reference proteome</keyword>
<name>A0ABR4CHP9_9HELO</name>
<sequence>MASTKKTYFLVPGWDIPPSAIQLGNLIADPTEPHKALNCTPTSHLVHTHANPSTSKSVLNSTPTTSSTVSSTAKSTRLESRTRIDTKIHTTTLTNYIVSLSSSKSNKLGIFAQFLQIFGLGGESSVEYTSENAGRCTFSSLTTEWFSPSQSFLATSYSTSLTNKDISITPQWWSNCTVAQPDGDEILED</sequence>
<feature type="compositionally biased region" description="Polar residues" evidence="1">
    <location>
        <begin position="45"/>
        <end position="60"/>
    </location>
</feature>